<name>A0A9N9J3K6_9GLOM</name>
<dbReference type="OrthoDB" id="10490482at2759"/>
<comment type="caution">
    <text evidence="1">The sequence shown here is derived from an EMBL/GenBank/DDBJ whole genome shotgun (WGS) entry which is preliminary data.</text>
</comment>
<evidence type="ECO:0000313" key="2">
    <source>
        <dbReference type="Proteomes" id="UP000789396"/>
    </source>
</evidence>
<proteinExistence type="predicted"/>
<dbReference type="EMBL" id="CAJVPZ010041051">
    <property type="protein sequence ID" value="CAG8760905.1"/>
    <property type="molecule type" value="Genomic_DNA"/>
</dbReference>
<keyword evidence="2" id="KW-1185">Reference proteome</keyword>
<organism evidence="1 2">
    <name type="scientific">Racocetra fulgida</name>
    <dbReference type="NCBI Taxonomy" id="60492"/>
    <lineage>
        <taxon>Eukaryota</taxon>
        <taxon>Fungi</taxon>
        <taxon>Fungi incertae sedis</taxon>
        <taxon>Mucoromycota</taxon>
        <taxon>Glomeromycotina</taxon>
        <taxon>Glomeromycetes</taxon>
        <taxon>Diversisporales</taxon>
        <taxon>Gigasporaceae</taxon>
        <taxon>Racocetra</taxon>
    </lineage>
</organism>
<dbReference type="AlphaFoldDB" id="A0A9N9J3K6"/>
<protein>
    <submittedName>
        <fullName evidence="1">6408_t:CDS:1</fullName>
    </submittedName>
</protein>
<gene>
    <name evidence="1" type="ORF">RFULGI_LOCUS14301</name>
</gene>
<accession>A0A9N9J3K6</accession>
<feature type="non-terminal residue" evidence="1">
    <location>
        <position position="1"/>
    </location>
</feature>
<dbReference type="Proteomes" id="UP000789396">
    <property type="component" value="Unassembled WGS sequence"/>
</dbReference>
<evidence type="ECO:0000313" key="1">
    <source>
        <dbReference type="EMBL" id="CAG8760905.1"/>
    </source>
</evidence>
<reference evidence="1" key="1">
    <citation type="submission" date="2021-06" db="EMBL/GenBank/DDBJ databases">
        <authorList>
            <person name="Kallberg Y."/>
            <person name="Tangrot J."/>
            <person name="Rosling A."/>
        </authorList>
    </citation>
    <scope>NUCLEOTIDE SEQUENCE</scope>
    <source>
        <strain evidence="1">IN212</strain>
    </source>
</reference>
<sequence length="64" mass="7451">IANKIIALLVALQLKKQENEINRLGQITKYQNTEMEVNNLNKVDLQLPKNFEKRALEKLYKLGL</sequence>